<evidence type="ECO:0000256" key="4">
    <source>
        <dbReference type="ARBA" id="ARBA00023242"/>
    </source>
</evidence>
<dbReference type="InterPro" id="IPR051306">
    <property type="entry name" value="Homeobox_regulator"/>
</dbReference>
<evidence type="ECO:0000256" key="1">
    <source>
        <dbReference type="ARBA" id="ARBA00004123"/>
    </source>
</evidence>
<gene>
    <name evidence="8" type="ORF">niasHT_026253</name>
</gene>
<keyword evidence="4 5" id="KW-0539">Nucleus</keyword>
<dbReference type="PANTHER" id="PTHR46123">
    <property type="entry name" value="MIX-TYPE HOMEOBOX GENE 1-RELATED"/>
    <property type="match status" value="1"/>
</dbReference>
<evidence type="ECO:0000256" key="3">
    <source>
        <dbReference type="ARBA" id="ARBA00023155"/>
    </source>
</evidence>
<dbReference type="Gene3D" id="1.10.10.60">
    <property type="entry name" value="Homeodomain-like"/>
    <property type="match status" value="1"/>
</dbReference>
<evidence type="ECO:0000259" key="7">
    <source>
        <dbReference type="PROSITE" id="PS50071"/>
    </source>
</evidence>
<comment type="caution">
    <text evidence="8">The sequence shown here is derived from an EMBL/GenBank/DDBJ whole genome shotgun (WGS) entry which is preliminary data.</text>
</comment>
<dbReference type="GO" id="GO:0003677">
    <property type="term" value="F:DNA binding"/>
    <property type="evidence" value="ECO:0007669"/>
    <property type="project" value="UniProtKB-UniRule"/>
</dbReference>
<evidence type="ECO:0000313" key="8">
    <source>
        <dbReference type="EMBL" id="KAL3088177.1"/>
    </source>
</evidence>
<dbReference type="SUPFAM" id="SSF46689">
    <property type="entry name" value="Homeodomain-like"/>
    <property type="match status" value="1"/>
</dbReference>
<name>A0ABD2JCC7_9BILA</name>
<dbReference type="Proteomes" id="UP001620626">
    <property type="component" value="Unassembled WGS sequence"/>
</dbReference>
<keyword evidence="2 5" id="KW-0238">DNA-binding</keyword>
<dbReference type="PANTHER" id="PTHR46123:SF4">
    <property type="entry name" value="MIX-TYPE HOMEOBOX GENE 1-RELATED"/>
    <property type="match status" value="1"/>
</dbReference>
<dbReference type="InterPro" id="IPR009057">
    <property type="entry name" value="Homeodomain-like_sf"/>
</dbReference>
<dbReference type="SMART" id="SM00389">
    <property type="entry name" value="HOX"/>
    <property type="match status" value="1"/>
</dbReference>
<reference evidence="8 9" key="1">
    <citation type="submission" date="2024-10" db="EMBL/GenBank/DDBJ databases">
        <authorList>
            <person name="Kim D."/>
        </authorList>
    </citation>
    <scope>NUCLEOTIDE SEQUENCE [LARGE SCALE GENOMIC DNA]</scope>
    <source>
        <strain evidence="8">BH-2024</strain>
    </source>
</reference>
<comment type="subcellular location">
    <subcellularLocation>
        <location evidence="1 5 6">Nucleus</location>
    </subcellularLocation>
</comment>
<dbReference type="CDD" id="cd00086">
    <property type="entry name" value="homeodomain"/>
    <property type="match status" value="1"/>
</dbReference>
<evidence type="ECO:0000313" key="9">
    <source>
        <dbReference type="Proteomes" id="UP001620626"/>
    </source>
</evidence>
<evidence type="ECO:0000256" key="6">
    <source>
        <dbReference type="RuleBase" id="RU000682"/>
    </source>
</evidence>
<feature type="domain" description="Homeobox" evidence="7">
    <location>
        <begin position="24"/>
        <end position="84"/>
    </location>
</feature>
<dbReference type="AlphaFoldDB" id="A0ABD2JCC7"/>
<dbReference type="InterPro" id="IPR001356">
    <property type="entry name" value="HD"/>
</dbReference>
<organism evidence="8 9">
    <name type="scientific">Heterodera trifolii</name>
    <dbReference type="NCBI Taxonomy" id="157864"/>
    <lineage>
        <taxon>Eukaryota</taxon>
        <taxon>Metazoa</taxon>
        <taxon>Ecdysozoa</taxon>
        <taxon>Nematoda</taxon>
        <taxon>Chromadorea</taxon>
        <taxon>Rhabditida</taxon>
        <taxon>Tylenchina</taxon>
        <taxon>Tylenchomorpha</taxon>
        <taxon>Tylenchoidea</taxon>
        <taxon>Heteroderidae</taxon>
        <taxon>Heteroderinae</taxon>
        <taxon>Heterodera</taxon>
    </lineage>
</organism>
<dbReference type="EMBL" id="JBICBT010001004">
    <property type="protein sequence ID" value="KAL3088177.1"/>
    <property type="molecule type" value="Genomic_DNA"/>
</dbReference>
<evidence type="ECO:0000256" key="5">
    <source>
        <dbReference type="PROSITE-ProRule" id="PRU00108"/>
    </source>
</evidence>
<dbReference type="GO" id="GO:0005634">
    <property type="term" value="C:nucleus"/>
    <property type="evidence" value="ECO:0007669"/>
    <property type="project" value="UniProtKB-SubCell"/>
</dbReference>
<feature type="DNA-binding region" description="Homeobox" evidence="5">
    <location>
        <begin position="26"/>
        <end position="85"/>
    </location>
</feature>
<evidence type="ECO:0000256" key="2">
    <source>
        <dbReference type="ARBA" id="ARBA00023125"/>
    </source>
</evidence>
<keyword evidence="9" id="KW-1185">Reference proteome</keyword>
<protein>
    <recommendedName>
        <fullName evidence="7">Homeobox domain-containing protein</fullName>
    </recommendedName>
</protein>
<accession>A0ABD2JCC7</accession>
<dbReference type="Pfam" id="PF00046">
    <property type="entry name" value="Homeodomain"/>
    <property type="match status" value="1"/>
</dbReference>
<sequence>MGRQAKKERKKKSMDAIQLISANELEMTKKQNVSPEQLDILKGAFEERKYPDIFMLEELGRETGITVDPIKAWFQMRRAKHRQKENFIFFFIKNFSAANGLSTKRCRRQSQPNAIDIASVGCTSVSAVRGRAKCRRLFWRAVTFPMNAVAKLVKKTRSAKCALVNKVKKGKNEKK</sequence>
<keyword evidence="3 5" id="KW-0371">Homeobox</keyword>
<dbReference type="PROSITE" id="PS50071">
    <property type="entry name" value="HOMEOBOX_2"/>
    <property type="match status" value="1"/>
</dbReference>
<proteinExistence type="predicted"/>